<gene>
    <name evidence="2" type="ORF">RM779_21585</name>
</gene>
<feature type="region of interest" description="Disordered" evidence="1">
    <location>
        <begin position="1"/>
        <end position="23"/>
    </location>
</feature>
<organism evidence="2 3">
    <name type="scientific">Streptomyces johnsoniae</name>
    <dbReference type="NCBI Taxonomy" id="3075532"/>
    <lineage>
        <taxon>Bacteria</taxon>
        <taxon>Bacillati</taxon>
        <taxon>Actinomycetota</taxon>
        <taxon>Actinomycetes</taxon>
        <taxon>Kitasatosporales</taxon>
        <taxon>Streptomycetaceae</taxon>
        <taxon>Streptomyces</taxon>
    </lineage>
</organism>
<reference evidence="3" key="1">
    <citation type="submission" date="2023-07" db="EMBL/GenBank/DDBJ databases">
        <title>30 novel species of actinomycetes from the DSMZ collection.</title>
        <authorList>
            <person name="Nouioui I."/>
        </authorList>
    </citation>
    <scope>NUCLEOTIDE SEQUENCE [LARGE SCALE GENOMIC DNA]</scope>
    <source>
        <strain evidence="3">DSM 41886</strain>
    </source>
</reference>
<proteinExistence type="predicted"/>
<keyword evidence="3" id="KW-1185">Reference proteome</keyword>
<dbReference type="EMBL" id="JAVREV010000012">
    <property type="protein sequence ID" value="MDT0445172.1"/>
    <property type="molecule type" value="Genomic_DNA"/>
</dbReference>
<dbReference type="Proteomes" id="UP001183615">
    <property type="component" value="Unassembled WGS sequence"/>
</dbReference>
<evidence type="ECO:0000313" key="3">
    <source>
        <dbReference type="Proteomes" id="UP001183615"/>
    </source>
</evidence>
<evidence type="ECO:0000313" key="2">
    <source>
        <dbReference type="EMBL" id="MDT0445172.1"/>
    </source>
</evidence>
<comment type="caution">
    <text evidence="2">The sequence shown here is derived from an EMBL/GenBank/DDBJ whole genome shotgun (WGS) entry which is preliminary data.</text>
</comment>
<accession>A0ABU2S863</accession>
<protein>
    <recommendedName>
        <fullName evidence="4">PE domain-containing protein</fullName>
    </recommendedName>
</protein>
<evidence type="ECO:0008006" key="4">
    <source>
        <dbReference type="Google" id="ProtNLM"/>
    </source>
</evidence>
<sequence>MGDGDLELNPGAARDVEAGAGGSDQLAGMRAKFIDIASAQGLFGTAPNGAAAEAALESAAAAMLDQLERAGISIQDISTSAGETAQIADETDDEARVRLNNATEAVEYMNNFLHSSGGGGGAYLEVQ</sequence>
<evidence type="ECO:0000256" key="1">
    <source>
        <dbReference type="SAM" id="MobiDB-lite"/>
    </source>
</evidence>
<name>A0ABU2S863_9ACTN</name>
<dbReference type="RefSeq" id="WP_077059866.1">
    <property type="nucleotide sequence ID" value="NZ_JAVREV010000012.1"/>
</dbReference>